<feature type="signal peptide" evidence="1">
    <location>
        <begin position="1"/>
        <end position="27"/>
    </location>
</feature>
<accession>A0A5C5VEZ4</accession>
<keyword evidence="1" id="KW-0732">Signal</keyword>
<dbReference type="AlphaFoldDB" id="A0A5C5VEZ4"/>
<proteinExistence type="predicted"/>
<dbReference type="Proteomes" id="UP000316714">
    <property type="component" value="Unassembled WGS sequence"/>
</dbReference>
<keyword evidence="3" id="KW-1185">Reference proteome</keyword>
<name>A0A5C5VEZ4_9BACT</name>
<organism evidence="2 3">
    <name type="scientific">Posidoniimonas corsicana</name>
    <dbReference type="NCBI Taxonomy" id="1938618"/>
    <lineage>
        <taxon>Bacteria</taxon>
        <taxon>Pseudomonadati</taxon>
        <taxon>Planctomycetota</taxon>
        <taxon>Planctomycetia</taxon>
        <taxon>Pirellulales</taxon>
        <taxon>Lacipirellulaceae</taxon>
        <taxon>Posidoniimonas</taxon>
    </lineage>
</organism>
<dbReference type="InterPro" id="IPR018247">
    <property type="entry name" value="EF_Hand_1_Ca_BS"/>
</dbReference>
<evidence type="ECO:0000256" key="1">
    <source>
        <dbReference type="SAM" id="SignalP"/>
    </source>
</evidence>
<comment type="caution">
    <text evidence="2">The sequence shown here is derived from an EMBL/GenBank/DDBJ whole genome shotgun (WGS) entry which is preliminary data.</text>
</comment>
<evidence type="ECO:0008006" key="4">
    <source>
        <dbReference type="Google" id="ProtNLM"/>
    </source>
</evidence>
<dbReference type="EMBL" id="SIHJ01000001">
    <property type="protein sequence ID" value="TWT36593.1"/>
    <property type="molecule type" value="Genomic_DNA"/>
</dbReference>
<evidence type="ECO:0000313" key="2">
    <source>
        <dbReference type="EMBL" id="TWT36593.1"/>
    </source>
</evidence>
<gene>
    <name evidence="2" type="ORF">KOR34_14990</name>
</gene>
<dbReference type="PROSITE" id="PS00018">
    <property type="entry name" value="EF_HAND_1"/>
    <property type="match status" value="1"/>
</dbReference>
<sequence length="597" mass="60547" precursor="true">MMRLLFKSVPSLVAVAAAAALVAPAHAQVNYTFVPTTAADWNVDANWSDGADPPNMFVPSIDFDESATIGDPGSIAQVTDTPPTPIGLTINSGAVEVASTGSLSVVTSPNVGGSGGATINANGRISVASGGSFSSVNLTVNGALEMGSTANVSASQGITFNGGSTFSPQLTSSSFNAISTPGPITLLGGTVSLDFGYTPSPSDTWDVFDGGSVVGNMPEVEVNSGLTLDPWQKFAIRTSAGGANGAVGTLQLEDRVVLSINRSTGVGTITNMSGGAIDLDGYVIESGLGSINPAAFNSFSSQSLDGGSWGEFGELVNESIGELRREGITSLAPGASRSIGAVFDPTVTELGTDYEDLSFSYTNEQYDSIGGVVVYEGNKKFNNLVLNVNPVTGDAVLVNESPLSITIDGYAVKSASGALLTGGWSSLEDQGAAGGDWLEIGANSGQLGELKAAGATVLTQGTSYNLGAIFNTAGEEDLTLEFFFADEDAAPSFGVVSYEEPAGAISGDYNGNGIVDAADYTIFRDSLGGSAAAFADGTRNPGLSGPVGTADYEWWRDNFGASGAVVSSAGAVPEPLSMLLGCFALTGLASRRRGVVA</sequence>
<reference evidence="2 3" key="1">
    <citation type="submission" date="2019-02" db="EMBL/GenBank/DDBJ databases">
        <title>Deep-cultivation of Planctomycetes and their phenomic and genomic characterization uncovers novel biology.</title>
        <authorList>
            <person name="Wiegand S."/>
            <person name="Jogler M."/>
            <person name="Boedeker C."/>
            <person name="Pinto D."/>
            <person name="Vollmers J."/>
            <person name="Rivas-Marin E."/>
            <person name="Kohn T."/>
            <person name="Peeters S.H."/>
            <person name="Heuer A."/>
            <person name="Rast P."/>
            <person name="Oberbeckmann S."/>
            <person name="Bunk B."/>
            <person name="Jeske O."/>
            <person name="Meyerdierks A."/>
            <person name="Storesund J.E."/>
            <person name="Kallscheuer N."/>
            <person name="Luecker S."/>
            <person name="Lage O.M."/>
            <person name="Pohl T."/>
            <person name="Merkel B.J."/>
            <person name="Hornburger P."/>
            <person name="Mueller R.-W."/>
            <person name="Bruemmer F."/>
            <person name="Labrenz M."/>
            <person name="Spormann A.M."/>
            <person name="Op Den Camp H."/>
            <person name="Overmann J."/>
            <person name="Amann R."/>
            <person name="Jetten M.S.M."/>
            <person name="Mascher T."/>
            <person name="Medema M.H."/>
            <person name="Devos D.P."/>
            <person name="Kaster A.-K."/>
            <person name="Ovreas L."/>
            <person name="Rohde M."/>
            <person name="Galperin M.Y."/>
            <person name="Jogler C."/>
        </authorList>
    </citation>
    <scope>NUCLEOTIDE SEQUENCE [LARGE SCALE GENOMIC DNA]</scope>
    <source>
        <strain evidence="2 3">KOR34</strain>
    </source>
</reference>
<evidence type="ECO:0000313" key="3">
    <source>
        <dbReference type="Proteomes" id="UP000316714"/>
    </source>
</evidence>
<feature type="chain" id="PRO_5022660391" description="PEP-CTERM protein-sorting domain-containing protein" evidence="1">
    <location>
        <begin position="28"/>
        <end position="597"/>
    </location>
</feature>
<protein>
    <recommendedName>
        <fullName evidence="4">PEP-CTERM protein-sorting domain-containing protein</fullName>
    </recommendedName>
</protein>